<feature type="domain" description="HNH nuclease" evidence="1">
    <location>
        <begin position="144"/>
        <end position="207"/>
    </location>
</feature>
<dbReference type="GeneID" id="34611533"/>
<dbReference type="VEuPathDB" id="FungiDB:ASPZODRAFT_145056"/>
<gene>
    <name evidence="2" type="ORF">ASPZODRAFT_145056</name>
</gene>
<dbReference type="OrthoDB" id="5386595at2759"/>
<dbReference type="Pfam" id="PF13391">
    <property type="entry name" value="HNH_2"/>
    <property type="match status" value="1"/>
</dbReference>
<organism evidence="2 3">
    <name type="scientific">Penicilliopsis zonata CBS 506.65</name>
    <dbReference type="NCBI Taxonomy" id="1073090"/>
    <lineage>
        <taxon>Eukaryota</taxon>
        <taxon>Fungi</taxon>
        <taxon>Dikarya</taxon>
        <taxon>Ascomycota</taxon>
        <taxon>Pezizomycotina</taxon>
        <taxon>Eurotiomycetes</taxon>
        <taxon>Eurotiomycetidae</taxon>
        <taxon>Eurotiales</taxon>
        <taxon>Aspergillaceae</taxon>
        <taxon>Penicilliopsis</taxon>
    </lineage>
</organism>
<keyword evidence="3" id="KW-1185">Reference proteome</keyword>
<dbReference type="AlphaFoldDB" id="A0A1L9S9V2"/>
<dbReference type="RefSeq" id="XP_022578429.1">
    <property type="nucleotide sequence ID" value="XM_022725068.1"/>
</dbReference>
<dbReference type="EMBL" id="KV878349">
    <property type="protein sequence ID" value="OJJ43919.1"/>
    <property type="molecule type" value="Genomic_DNA"/>
</dbReference>
<dbReference type="InterPro" id="IPR003615">
    <property type="entry name" value="HNH_nuc"/>
</dbReference>
<proteinExistence type="predicted"/>
<evidence type="ECO:0000313" key="3">
    <source>
        <dbReference type="Proteomes" id="UP000184188"/>
    </source>
</evidence>
<name>A0A1L9S9V2_9EURO</name>
<sequence>MAEFESTTANFLDAKIEALENDKVHLCCTIEELDEAKIAGSLTDPDFQEQIGPLLAEFRSTMTTIHVLKRQRKMLQEDLQEEVELKRQRRHEPSDDGLLERAYRDTVIPQLMRAGQPFNQRQFKIKVHQFYGLTEACEKGTSFCHILGLFVPASTITTAHIVPRTLPQEEISHLFGGEYSFLTDPRNALSLSSPIQLLLDQGVIAVVPVPGEITIPTTWRCVVLDESKYENIVYQKETGDLIRVKDLDNRVLSFLSDARPRRRFLYFRFLLSYLDAKRSNLRDVTTKAETGRFWPSGGVDFRKPTLTALARCVSGCEIPDSLIETQTFDPPGDARDVEAGMILAADVRDRSVSWSSVIRMDDHKAI</sequence>
<evidence type="ECO:0000313" key="2">
    <source>
        <dbReference type="EMBL" id="OJJ43919.1"/>
    </source>
</evidence>
<accession>A0A1L9S9V2</accession>
<reference evidence="3" key="1">
    <citation type="journal article" date="2017" name="Genome Biol.">
        <title>Comparative genomics reveals high biological diversity and specific adaptations in the industrially and medically important fungal genus Aspergillus.</title>
        <authorList>
            <person name="de Vries R.P."/>
            <person name="Riley R."/>
            <person name="Wiebenga A."/>
            <person name="Aguilar-Osorio G."/>
            <person name="Amillis S."/>
            <person name="Uchima C.A."/>
            <person name="Anderluh G."/>
            <person name="Asadollahi M."/>
            <person name="Askin M."/>
            <person name="Barry K."/>
            <person name="Battaglia E."/>
            <person name="Bayram O."/>
            <person name="Benocci T."/>
            <person name="Braus-Stromeyer S.A."/>
            <person name="Caldana C."/>
            <person name="Canovas D."/>
            <person name="Cerqueira G.C."/>
            <person name="Chen F."/>
            <person name="Chen W."/>
            <person name="Choi C."/>
            <person name="Clum A."/>
            <person name="Dos Santos R.A."/>
            <person name="Damasio A.R."/>
            <person name="Diallinas G."/>
            <person name="Emri T."/>
            <person name="Fekete E."/>
            <person name="Flipphi M."/>
            <person name="Freyberg S."/>
            <person name="Gallo A."/>
            <person name="Gournas C."/>
            <person name="Habgood R."/>
            <person name="Hainaut M."/>
            <person name="Harispe M.L."/>
            <person name="Henrissat B."/>
            <person name="Hilden K.S."/>
            <person name="Hope R."/>
            <person name="Hossain A."/>
            <person name="Karabika E."/>
            <person name="Karaffa L."/>
            <person name="Karanyi Z."/>
            <person name="Krasevec N."/>
            <person name="Kuo A."/>
            <person name="Kusch H."/>
            <person name="LaButti K."/>
            <person name="Lagendijk E.L."/>
            <person name="Lapidus A."/>
            <person name="Levasseur A."/>
            <person name="Lindquist E."/>
            <person name="Lipzen A."/>
            <person name="Logrieco A.F."/>
            <person name="MacCabe A."/>
            <person name="Maekelae M.R."/>
            <person name="Malavazi I."/>
            <person name="Melin P."/>
            <person name="Meyer V."/>
            <person name="Mielnichuk N."/>
            <person name="Miskei M."/>
            <person name="Molnar A.P."/>
            <person name="Mule G."/>
            <person name="Ngan C.Y."/>
            <person name="Orejas M."/>
            <person name="Orosz E."/>
            <person name="Ouedraogo J.P."/>
            <person name="Overkamp K.M."/>
            <person name="Park H.-S."/>
            <person name="Perrone G."/>
            <person name="Piumi F."/>
            <person name="Punt P.J."/>
            <person name="Ram A.F."/>
            <person name="Ramon A."/>
            <person name="Rauscher S."/>
            <person name="Record E."/>
            <person name="Riano-Pachon D.M."/>
            <person name="Robert V."/>
            <person name="Roehrig J."/>
            <person name="Ruller R."/>
            <person name="Salamov A."/>
            <person name="Salih N.S."/>
            <person name="Samson R.A."/>
            <person name="Sandor E."/>
            <person name="Sanguinetti M."/>
            <person name="Schuetze T."/>
            <person name="Sepcic K."/>
            <person name="Shelest E."/>
            <person name="Sherlock G."/>
            <person name="Sophianopoulou V."/>
            <person name="Squina F.M."/>
            <person name="Sun H."/>
            <person name="Susca A."/>
            <person name="Todd R.B."/>
            <person name="Tsang A."/>
            <person name="Unkles S.E."/>
            <person name="van de Wiele N."/>
            <person name="van Rossen-Uffink D."/>
            <person name="Oliveira J.V."/>
            <person name="Vesth T.C."/>
            <person name="Visser J."/>
            <person name="Yu J.-H."/>
            <person name="Zhou M."/>
            <person name="Andersen M.R."/>
            <person name="Archer D.B."/>
            <person name="Baker S.E."/>
            <person name="Benoit I."/>
            <person name="Brakhage A.A."/>
            <person name="Braus G.H."/>
            <person name="Fischer R."/>
            <person name="Frisvad J.C."/>
            <person name="Goldman G.H."/>
            <person name="Houbraken J."/>
            <person name="Oakley B."/>
            <person name="Pocsi I."/>
            <person name="Scazzocchio C."/>
            <person name="Seiboth B."/>
            <person name="vanKuyk P.A."/>
            <person name="Wortman J."/>
            <person name="Dyer P.S."/>
            <person name="Grigoriev I.V."/>
        </authorList>
    </citation>
    <scope>NUCLEOTIDE SEQUENCE [LARGE SCALE GENOMIC DNA]</scope>
    <source>
        <strain evidence="3">CBS 506.65</strain>
    </source>
</reference>
<dbReference type="Proteomes" id="UP000184188">
    <property type="component" value="Unassembled WGS sequence"/>
</dbReference>
<protein>
    <recommendedName>
        <fullName evidence="1">HNH nuclease domain-containing protein</fullName>
    </recommendedName>
</protein>
<dbReference type="STRING" id="1073090.A0A1L9S9V2"/>
<evidence type="ECO:0000259" key="1">
    <source>
        <dbReference type="Pfam" id="PF13391"/>
    </source>
</evidence>